<dbReference type="OrthoDB" id="9769739at2"/>
<evidence type="ECO:0000256" key="1">
    <source>
        <dbReference type="ARBA" id="ARBA00004141"/>
    </source>
</evidence>
<dbReference type="EMBL" id="AP019860">
    <property type="protein sequence ID" value="BBM84965.1"/>
    <property type="molecule type" value="Genomic_DNA"/>
</dbReference>
<dbReference type="PROSITE" id="PS50801">
    <property type="entry name" value="STAS"/>
    <property type="match status" value="1"/>
</dbReference>
<evidence type="ECO:0000256" key="4">
    <source>
        <dbReference type="ARBA" id="ARBA00023136"/>
    </source>
</evidence>
<name>A0A5S9F3P9_UABAM</name>
<dbReference type="PANTHER" id="PTHR11814">
    <property type="entry name" value="SULFATE TRANSPORTER"/>
    <property type="match status" value="1"/>
</dbReference>
<dbReference type="RefSeq" id="WP_151969089.1">
    <property type="nucleotide sequence ID" value="NZ_AP019860.1"/>
</dbReference>
<feature type="transmembrane region" description="Helical" evidence="5">
    <location>
        <begin position="17"/>
        <end position="40"/>
    </location>
</feature>
<evidence type="ECO:0000259" key="6">
    <source>
        <dbReference type="PROSITE" id="PS50801"/>
    </source>
</evidence>
<dbReference type="InterPro" id="IPR011547">
    <property type="entry name" value="SLC26A/SulP_dom"/>
</dbReference>
<evidence type="ECO:0000256" key="2">
    <source>
        <dbReference type="ARBA" id="ARBA00022692"/>
    </source>
</evidence>
<dbReference type="KEGG" id="uam:UABAM_03326"/>
<feature type="transmembrane region" description="Helical" evidence="5">
    <location>
        <begin position="255"/>
        <end position="276"/>
    </location>
</feature>
<sequence length="531" mass="56802">MTKNNASVSQNNMAQEILSSVVVFLVALPLCIGIAVASGLPNAVEKGLITGIVGGIVVGFLAGCPLQVSGPAAGLAIIIKELIENPDIGIAGLGAIVFAAGIIQLVAGSFRLGRMFRAISPAVIVGMLSGIGVLIFSSQFHVMIDDKIDGGGIQQLISIPGAFVKVMFPMATDTHHLAAYAGVLTIVTLLLWNKFRPEKLKFIPGTLLGVAAAVIFVQITGYNVDKITLPKSLVTKESLLNWGDAWSILQTQQGIILAFTVAIVASAETLLCATAVDKLHDGQRTNYDKELFAQGVGNIICGYLGSLPMTGVIVRSSANINSGAKTRYSAILHGFWLLLFIAIFPGVINLIPKASLAAILVYIGIKLINVGFIKELKQYGRSEVVIYIATIAGIVATNLLTGIMIGFGLAILKMLYTMNHLSITVTKEKDPDQECYVMRFDGSATFLKIPELAKNLEALPLDSEIHIHLDGLSYIDHACIDLLKSHSSQVEKRGGKMVLCWDSVAELFQKSKMGKNTEKKVKNSQDKDSNK</sequence>
<comment type="subcellular location">
    <subcellularLocation>
        <location evidence="1">Membrane</location>
        <topology evidence="1">Multi-pass membrane protein</topology>
    </subcellularLocation>
</comment>
<gene>
    <name evidence="7" type="ORF">UABAM_03326</name>
</gene>
<feature type="transmembrane region" description="Helical" evidence="5">
    <location>
        <begin position="354"/>
        <end position="372"/>
    </location>
</feature>
<dbReference type="Pfam" id="PF00916">
    <property type="entry name" value="Sulfate_transp"/>
    <property type="match status" value="1"/>
</dbReference>
<reference evidence="7 8" key="1">
    <citation type="submission" date="2019-08" db="EMBL/GenBank/DDBJ databases">
        <title>Complete genome sequence of Candidatus Uab amorphum.</title>
        <authorList>
            <person name="Shiratori T."/>
            <person name="Suzuki S."/>
            <person name="Kakizawa Y."/>
            <person name="Ishida K."/>
        </authorList>
    </citation>
    <scope>NUCLEOTIDE SEQUENCE [LARGE SCALE GENOMIC DNA]</scope>
    <source>
        <strain evidence="7 8">SRT547</strain>
    </source>
</reference>
<keyword evidence="2 5" id="KW-0812">Transmembrane</keyword>
<evidence type="ECO:0000256" key="5">
    <source>
        <dbReference type="SAM" id="Phobius"/>
    </source>
</evidence>
<dbReference type="SUPFAM" id="SSF52091">
    <property type="entry name" value="SpoIIaa-like"/>
    <property type="match status" value="1"/>
</dbReference>
<dbReference type="GO" id="GO:0055085">
    <property type="term" value="P:transmembrane transport"/>
    <property type="evidence" value="ECO:0007669"/>
    <property type="project" value="InterPro"/>
</dbReference>
<dbReference type="AlphaFoldDB" id="A0A5S9F3P9"/>
<proteinExistence type="predicted"/>
<keyword evidence="3 5" id="KW-1133">Transmembrane helix</keyword>
<accession>A0A5S9F3P9</accession>
<keyword evidence="4 5" id="KW-0472">Membrane</keyword>
<feature type="transmembrane region" description="Helical" evidence="5">
    <location>
        <begin position="384"/>
        <end position="412"/>
    </location>
</feature>
<feature type="transmembrane region" description="Helical" evidence="5">
    <location>
        <begin position="177"/>
        <end position="195"/>
    </location>
</feature>
<dbReference type="Proteomes" id="UP000326354">
    <property type="component" value="Chromosome"/>
</dbReference>
<feature type="transmembrane region" description="Helical" evidence="5">
    <location>
        <begin position="330"/>
        <end position="348"/>
    </location>
</feature>
<feature type="transmembrane region" description="Helical" evidence="5">
    <location>
        <begin position="47"/>
        <end position="68"/>
    </location>
</feature>
<dbReference type="InterPro" id="IPR036513">
    <property type="entry name" value="STAS_dom_sf"/>
</dbReference>
<protein>
    <submittedName>
        <fullName evidence="7">Sulfate transporter</fullName>
    </submittedName>
</protein>
<dbReference type="Gene3D" id="3.30.750.24">
    <property type="entry name" value="STAS domain"/>
    <property type="match status" value="1"/>
</dbReference>
<dbReference type="InterPro" id="IPR002645">
    <property type="entry name" value="STAS_dom"/>
</dbReference>
<evidence type="ECO:0000313" key="7">
    <source>
        <dbReference type="EMBL" id="BBM84965.1"/>
    </source>
</evidence>
<feature type="transmembrane region" description="Helical" evidence="5">
    <location>
        <begin position="88"/>
        <end position="107"/>
    </location>
</feature>
<keyword evidence="8" id="KW-1185">Reference proteome</keyword>
<evidence type="ECO:0000256" key="3">
    <source>
        <dbReference type="ARBA" id="ARBA00022989"/>
    </source>
</evidence>
<feature type="transmembrane region" description="Helical" evidence="5">
    <location>
        <begin position="202"/>
        <end position="222"/>
    </location>
</feature>
<dbReference type="Pfam" id="PF01740">
    <property type="entry name" value="STAS"/>
    <property type="match status" value="1"/>
</dbReference>
<dbReference type="InterPro" id="IPR001902">
    <property type="entry name" value="SLC26A/SulP_fam"/>
</dbReference>
<organism evidence="7 8">
    <name type="scientific">Uabimicrobium amorphum</name>
    <dbReference type="NCBI Taxonomy" id="2596890"/>
    <lineage>
        <taxon>Bacteria</taxon>
        <taxon>Pseudomonadati</taxon>
        <taxon>Planctomycetota</taxon>
        <taxon>Candidatus Uabimicrobiia</taxon>
        <taxon>Candidatus Uabimicrobiales</taxon>
        <taxon>Candidatus Uabimicrobiaceae</taxon>
        <taxon>Candidatus Uabimicrobium</taxon>
    </lineage>
</organism>
<feature type="transmembrane region" description="Helical" evidence="5">
    <location>
        <begin position="119"/>
        <end position="137"/>
    </location>
</feature>
<feature type="domain" description="STAS" evidence="6">
    <location>
        <begin position="437"/>
        <end position="499"/>
    </location>
</feature>
<evidence type="ECO:0000313" key="8">
    <source>
        <dbReference type="Proteomes" id="UP000326354"/>
    </source>
</evidence>
<dbReference type="GO" id="GO:0016020">
    <property type="term" value="C:membrane"/>
    <property type="evidence" value="ECO:0007669"/>
    <property type="project" value="UniProtKB-SubCell"/>
</dbReference>